<dbReference type="RefSeq" id="WP_284312856.1">
    <property type="nucleotide sequence ID" value="NZ_BSPC01000024.1"/>
</dbReference>
<dbReference type="InterPro" id="IPR050858">
    <property type="entry name" value="Mal-CoA-ACP_Trans/PKS_FabD"/>
</dbReference>
<gene>
    <name evidence="2" type="primary">mdcH</name>
    <name evidence="2" type="ORF">GCM10007874_28440</name>
</gene>
<name>A0ABQ6CNN9_9HYPH</name>
<dbReference type="Proteomes" id="UP001156882">
    <property type="component" value="Unassembled WGS sequence"/>
</dbReference>
<dbReference type="Gene3D" id="3.30.70.250">
    <property type="entry name" value="Malonyl-CoA ACP transacylase, ACP-binding"/>
    <property type="match status" value="1"/>
</dbReference>
<evidence type="ECO:0000259" key="1">
    <source>
        <dbReference type="SMART" id="SM00827"/>
    </source>
</evidence>
<evidence type="ECO:0000313" key="3">
    <source>
        <dbReference type="Proteomes" id="UP001156882"/>
    </source>
</evidence>
<dbReference type="SUPFAM" id="SSF55048">
    <property type="entry name" value="Probable ACP-binding domain of malonyl-CoA ACP transacylase"/>
    <property type="match status" value="1"/>
</dbReference>
<dbReference type="PANTHER" id="PTHR42681">
    <property type="entry name" value="MALONYL-COA-ACYL CARRIER PROTEIN TRANSACYLASE, MITOCHONDRIAL"/>
    <property type="match status" value="1"/>
</dbReference>
<sequence>MLALLCSGQGLLSPTMFDLTAGEPEAEPVFAAAQALLGRDPCVLVRDHDDPLLHANRLSQILSVSAVLALHACIAAALPPAFAVTGYSLGEMAAWSIAGAWSAETALQLTDRRARVMDKAGGGEGQLGYVRGLTRQAVEALASRHGCAIAIINPDRLFVVGGARADITALCREAESAGAAKAALLDVHIASHTPRLSQAVVPLREALEASAAADPKPGCLLLAGSDGSRVFKAAHAIPQLAAQVAQTIDWAATLEALGESGVDRILDLGPGQVLAEMARTALPQARCYAADGFHSLEGLRDWLATAGGG</sequence>
<accession>A0ABQ6CNN9</accession>
<dbReference type="InterPro" id="IPR016035">
    <property type="entry name" value="Acyl_Trfase/lysoPLipase"/>
</dbReference>
<protein>
    <submittedName>
        <fullName evidence="2">Malonyl CoA-ACP transacylase</fullName>
    </submittedName>
</protein>
<proteinExistence type="predicted"/>
<dbReference type="InterPro" id="IPR001227">
    <property type="entry name" value="Ac_transferase_dom_sf"/>
</dbReference>
<dbReference type="PANTHER" id="PTHR42681:SF6">
    <property type="entry name" value="BLL0263 PROTEIN"/>
    <property type="match status" value="1"/>
</dbReference>
<reference evidence="3" key="1">
    <citation type="journal article" date="2019" name="Int. J. Syst. Evol. Microbiol.">
        <title>The Global Catalogue of Microorganisms (GCM) 10K type strain sequencing project: providing services to taxonomists for standard genome sequencing and annotation.</title>
        <authorList>
            <consortium name="The Broad Institute Genomics Platform"/>
            <consortium name="The Broad Institute Genome Sequencing Center for Infectious Disease"/>
            <person name="Wu L."/>
            <person name="Ma J."/>
        </authorList>
    </citation>
    <scope>NUCLEOTIDE SEQUENCE [LARGE SCALE GENOMIC DNA]</scope>
    <source>
        <strain evidence="3">NBRC 101365</strain>
    </source>
</reference>
<evidence type="ECO:0000313" key="2">
    <source>
        <dbReference type="EMBL" id="GLS19827.1"/>
    </source>
</evidence>
<dbReference type="InterPro" id="IPR014043">
    <property type="entry name" value="Acyl_transferase_dom"/>
</dbReference>
<dbReference type="Gene3D" id="3.40.366.10">
    <property type="entry name" value="Malonyl-Coenzyme A Acyl Carrier Protein, domain 2"/>
    <property type="match status" value="1"/>
</dbReference>
<comment type="caution">
    <text evidence="2">The sequence shown here is derived from an EMBL/GenBank/DDBJ whole genome shotgun (WGS) entry which is preliminary data.</text>
</comment>
<dbReference type="InterPro" id="IPR016036">
    <property type="entry name" value="Malonyl_transacylase_ACP-bd"/>
</dbReference>
<dbReference type="SMART" id="SM00827">
    <property type="entry name" value="PKS_AT"/>
    <property type="match status" value="1"/>
</dbReference>
<feature type="domain" description="Malonyl-CoA:ACP transacylase (MAT)" evidence="1">
    <location>
        <begin position="5"/>
        <end position="302"/>
    </location>
</feature>
<keyword evidence="3" id="KW-1185">Reference proteome</keyword>
<organism evidence="2 3">
    <name type="scientific">Labrys miyagiensis</name>
    <dbReference type="NCBI Taxonomy" id="346912"/>
    <lineage>
        <taxon>Bacteria</taxon>
        <taxon>Pseudomonadati</taxon>
        <taxon>Pseudomonadota</taxon>
        <taxon>Alphaproteobacteria</taxon>
        <taxon>Hyphomicrobiales</taxon>
        <taxon>Xanthobacteraceae</taxon>
        <taxon>Labrys</taxon>
    </lineage>
</organism>
<dbReference type="Pfam" id="PF00698">
    <property type="entry name" value="Acyl_transf_1"/>
    <property type="match status" value="1"/>
</dbReference>
<dbReference type="SUPFAM" id="SSF52151">
    <property type="entry name" value="FabD/lysophospholipase-like"/>
    <property type="match status" value="1"/>
</dbReference>
<dbReference type="EMBL" id="BSPC01000024">
    <property type="protein sequence ID" value="GLS19827.1"/>
    <property type="molecule type" value="Genomic_DNA"/>
</dbReference>